<evidence type="ECO:0000256" key="6">
    <source>
        <dbReference type="ARBA" id="ARBA00023239"/>
    </source>
</evidence>
<evidence type="ECO:0000256" key="10">
    <source>
        <dbReference type="PIRSR" id="PIRSR006113-2"/>
    </source>
</evidence>
<evidence type="ECO:0000256" key="2">
    <source>
        <dbReference type="ARBA" id="ARBA00008900"/>
    </source>
</evidence>
<keyword evidence="5 8" id="KW-0862">Zinc</keyword>
<evidence type="ECO:0000256" key="4">
    <source>
        <dbReference type="ARBA" id="ARBA00022723"/>
    </source>
</evidence>
<dbReference type="NCBIfam" id="TIGR03367">
    <property type="entry name" value="queuosine_QueD"/>
    <property type="match status" value="1"/>
</dbReference>
<dbReference type="Proteomes" id="UP000280417">
    <property type="component" value="Unassembled WGS sequence"/>
</dbReference>
<feature type="binding site" evidence="10">
    <location>
        <position position="13"/>
    </location>
    <ligand>
        <name>Zn(2+)</name>
        <dbReference type="ChEBI" id="CHEBI:29105"/>
    </ligand>
</feature>
<dbReference type="GO" id="GO:0046872">
    <property type="term" value="F:metal ion binding"/>
    <property type="evidence" value="ECO:0007669"/>
    <property type="project" value="UniProtKB-KW"/>
</dbReference>
<comment type="caution">
    <text evidence="11">The sequence shown here is derived from an EMBL/GenBank/DDBJ whole genome shotgun (WGS) entry which is preliminary data.</text>
</comment>
<dbReference type="PIRSF" id="PIRSF006113">
    <property type="entry name" value="PTP_synth"/>
    <property type="match status" value="1"/>
</dbReference>
<gene>
    <name evidence="11" type="primary">queD</name>
    <name evidence="11" type="ORF">DRJ04_05950</name>
</gene>
<dbReference type="PANTHER" id="PTHR12589:SF7">
    <property type="entry name" value="6-PYRUVOYL TETRAHYDROBIOPTERIN SYNTHASE"/>
    <property type="match status" value="1"/>
</dbReference>
<comment type="catalytic activity">
    <reaction evidence="7 8">
        <text>7,8-dihydroneopterin 3'-triphosphate + H2O = 6-carboxy-5,6,7,8-tetrahydropterin + triphosphate + acetaldehyde + 2 H(+)</text>
        <dbReference type="Rhea" id="RHEA:27966"/>
        <dbReference type="ChEBI" id="CHEBI:15343"/>
        <dbReference type="ChEBI" id="CHEBI:15377"/>
        <dbReference type="ChEBI" id="CHEBI:15378"/>
        <dbReference type="ChEBI" id="CHEBI:18036"/>
        <dbReference type="ChEBI" id="CHEBI:58462"/>
        <dbReference type="ChEBI" id="CHEBI:61032"/>
        <dbReference type="EC" id="4.1.2.50"/>
    </reaction>
</comment>
<accession>A0A662DA02</accession>
<dbReference type="EC" id="4.-.-.-" evidence="8"/>
<organism evidence="11 12">
    <name type="scientific">Aerophobetes bacterium</name>
    <dbReference type="NCBI Taxonomy" id="2030807"/>
    <lineage>
        <taxon>Bacteria</taxon>
        <taxon>Candidatus Aerophobota</taxon>
    </lineage>
</organism>
<dbReference type="InterPro" id="IPR038418">
    <property type="entry name" value="6-PTP_synth/QueD_sf"/>
</dbReference>
<feature type="binding site" evidence="10">
    <location>
        <position position="28"/>
    </location>
    <ligand>
        <name>Zn(2+)</name>
        <dbReference type="ChEBI" id="CHEBI:29105"/>
    </ligand>
</feature>
<sequence length="116" mass="13710">MLVTKEFEFDAAHKLINYKGKCENLHGHRWKVQVTLQAPVGEDGIAFDFAELEKIVKEKVIKKLDHTYLNDLLPQPSTENIALWIWKRLKELPLYEVKVWESPTSWVTYRGDEEKR</sequence>
<dbReference type="EMBL" id="QMQA01000155">
    <property type="protein sequence ID" value="RLE12560.1"/>
    <property type="molecule type" value="Genomic_DNA"/>
</dbReference>
<feature type="binding site" evidence="10">
    <location>
        <position position="26"/>
    </location>
    <ligand>
        <name>Zn(2+)</name>
        <dbReference type="ChEBI" id="CHEBI:29105"/>
    </ligand>
</feature>
<protein>
    <recommendedName>
        <fullName evidence="3 8">6-carboxy-5,6,7,8-tetrahydropterin synthase</fullName>
        <ecNumber evidence="8">4.-.-.-</ecNumber>
    </recommendedName>
</protein>
<feature type="active site" description="Proton acceptor" evidence="9">
    <location>
        <position position="22"/>
    </location>
</feature>
<feature type="active site" description="Charge relay system" evidence="9">
    <location>
        <position position="66"/>
    </location>
</feature>
<evidence type="ECO:0000256" key="3">
    <source>
        <dbReference type="ARBA" id="ARBA00018141"/>
    </source>
</evidence>
<comment type="cofactor">
    <cofactor evidence="8 10">
        <name>Zn(2+)</name>
        <dbReference type="ChEBI" id="CHEBI:29105"/>
    </cofactor>
    <text evidence="8 10">Binds 1 zinc ion per subunit.</text>
</comment>
<evidence type="ECO:0000256" key="1">
    <source>
        <dbReference type="ARBA" id="ARBA00005061"/>
    </source>
</evidence>
<evidence type="ECO:0000256" key="8">
    <source>
        <dbReference type="PIRNR" id="PIRNR006113"/>
    </source>
</evidence>
<comment type="similarity">
    <text evidence="2 8">Belongs to the PTPS family. QueD subfamily.</text>
</comment>
<keyword evidence="4 8" id="KW-0479">Metal-binding</keyword>
<feature type="active site" description="Charge relay system" evidence="9">
    <location>
        <position position="101"/>
    </location>
</feature>
<reference evidence="11 12" key="1">
    <citation type="submission" date="2018-06" db="EMBL/GenBank/DDBJ databases">
        <title>Extensive metabolic versatility and redundancy in microbially diverse, dynamic hydrothermal sediments.</title>
        <authorList>
            <person name="Dombrowski N."/>
            <person name="Teske A."/>
            <person name="Baker B.J."/>
        </authorList>
    </citation>
    <scope>NUCLEOTIDE SEQUENCE [LARGE SCALE GENOMIC DNA]</scope>
    <source>
        <strain evidence="11">B3_G15</strain>
    </source>
</reference>
<dbReference type="SUPFAM" id="SSF55620">
    <property type="entry name" value="Tetrahydrobiopterin biosynthesis enzymes-like"/>
    <property type="match status" value="1"/>
</dbReference>
<evidence type="ECO:0000313" key="12">
    <source>
        <dbReference type="Proteomes" id="UP000280417"/>
    </source>
</evidence>
<dbReference type="GO" id="GO:0070497">
    <property type="term" value="F:6-carboxytetrahydropterin synthase activity"/>
    <property type="evidence" value="ECO:0007669"/>
    <property type="project" value="UniProtKB-EC"/>
</dbReference>
<comment type="pathway">
    <text evidence="1 8">Purine metabolism; 7-cyano-7-deazaguanine biosynthesis.</text>
</comment>
<dbReference type="GO" id="GO:0008616">
    <property type="term" value="P:tRNA queuosine(34) biosynthetic process"/>
    <property type="evidence" value="ECO:0007669"/>
    <property type="project" value="UniProtKB-KW"/>
</dbReference>
<dbReference type="AlphaFoldDB" id="A0A662DA02"/>
<proteinExistence type="inferred from homology"/>
<dbReference type="InterPro" id="IPR007115">
    <property type="entry name" value="6-PTP_synth/QueD"/>
</dbReference>
<dbReference type="Pfam" id="PF01242">
    <property type="entry name" value="PTPS"/>
    <property type="match status" value="1"/>
</dbReference>
<evidence type="ECO:0000313" key="11">
    <source>
        <dbReference type="EMBL" id="RLE12560.1"/>
    </source>
</evidence>
<keyword evidence="8" id="KW-0671">Queuosine biosynthesis</keyword>
<name>A0A662DA02_UNCAE</name>
<dbReference type="PANTHER" id="PTHR12589">
    <property type="entry name" value="PYRUVOYL TETRAHYDROBIOPTERIN SYNTHASE"/>
    <property type="match status" value="1"/>
</dbReference>
<keyword evidence="6 8" id="KW-0456">Lyase</keyword>
<evidence type="ECO:0000256" key="5">
    <source>
        <dbReference type="ARBA" id="ARBA00022833"/>
    </source>
</evidence>
<evidence type="ECO:0000256" key="9">
    <source>
        <dbReference type="PIRSR" id="PIRSR006113-1"/>
    </source>
</evidence>
<dbReference type="Gene3D" id="3.30.479.10">
    <property type="entry name" value="6-pyruvoyl tetrahydropterin synthase/QueD"/>
    <property type="match status" value="1"/>
</dbReference>
<evidence type="ECO:0000256" key="7">
    <source>
        <dbReference type="ARBA" id="ARBA00048807"/>
    </source>
</evidence>
<dbReference type="UniPathway" id="UPA00391"/>